<dbReference type="AlphaFoldDB" id="A0A3T0KXK1"/>
<dbReference type="Proteomes" id="UP000283095">
    <property type="component" value="Chromosome"/>
</dbReference>
<gene>
    <name evidence="2" type="ORF">BAOM_4484</name>
</gene>
<evidence type="ECO:0000313" key="3">
    <source>
        <dbReference type="Proteomes" id="UP000283095"/>
    </source>
</evidence>
<evidence type="ECO:0000313" key="2">
    <source>
        <dbReference type="EMBL" id="AZV45064.1"/>
    </source>
</evidence>
<dbReference type="CDD" id="cd16913">
    <property type="entry name" value="YkuD_like"/>
    <property type="match status" value="1"/>
</dbReference>
<accession>A0A3T0KXK1</accession>
<dbReference type="RefSeq" id="WP_252282675.1">
    <property type="nucleotide sequence ID" value="NZ_CP026095.1"/>
</dbReference>
<protein>
    <recommendedName>
        <fullName evidence="1">L,D-TPase catalytic domain-containing protein</fullName>
    </recommendedName>
</protein>
<dbReference type="EMBL" id="CP026095">
    <property type="protein sequence ID" value="AZV45064.1"/>
    <property type="molecule type" value="Genomic_DNA"/>
</dbReference>
<organism evidence="2 3">
    <name type="scientific">Peribacillus asahii</name>
    <dbReference type="NCBI Taxonomy" id="228899"/>
    <lineage>
        <taxon>Bacteria</taxon>
        <taxon>Bacillati</taxon>
        <taxon>Bacillota</taxon>
        <taxon>Bacilli</taxon>
        <taxon>Bacillales</taxon>
        <taxon>Bacillaceae</taxon>
        <taxon>Peribacillus</taxon>
    </lineage>
</organism>
<sequence length="301" mass="34102">MKQFVAAVLICLFTLHMIVVPTQAASSNQCIEPQFSIVLKTNAELKAKASHTSKTVKTYPKNKKLTVMKRSWDWYSICYSKKVVYLAIEDAREVFNAKERAVLVQADAKPDVKQVVSAVGPKLQSTKVTIQAFEQRKGEWRRALTEMKGIVGKKGFTTNKKEGDGKSPIGMYSFGTAFGNEVKPSGMKLTYKKTTKYDYWVDDVTSRDYNKWITYKGVPTKKWKSFERMNHSLYKYGVVINYNVNPIVKGKGSAIFLHIWRGENGVTAGCVATSEKNVLRLLNWLNPSKHPHIIMDTIETL</sequence>
<dbReference type="KEGG" id="pasa:BAOM_4484"/>
<feature type="domain" description="L,D-TPase catalytic" evidence="1">
    <location>
        <begin position="146"/>
        <end position="288"/>
    </location>
</feature>
<dbReference type="Gene3D" id="2.30.30.40">
    <property type="entry name" value="SH3 Domains"/>
    <property type="match status" value="1"/>
</dbReference>
<reference evidence="2 3" key="1">
    <citation type="submission" date="2018-01" db="EMBL/GenBank/DDBJ databases">
        <title>Bacillus asahii Genome sequencing and assembly.</title>
        <authorList>
            <person name="Jiang H."/>
            <person name="Feng Y."/>
            <person name="Zhao F."/>
            <person name="Lin X."/>
        </authorList>
    </citation>
    <scope>NUCLEOTIDE SEQUENCE [LARGE SCALE GENOMIC DNA]</scope>
    <source>
        <strain evidence="2 3">OM18</strain>
    </source>
</reference>
<name>A0A3T0KXK1_9BACI</name>
<dbReference type="PANTHER" id="PTHR38589">
    <property type="entry name" value="BLR0621 PROTEIN"/>
    <property type="match status" value="1"/>
</dbReference>
<dbReference type="Pfam" id="PF03734">
    <property type="entry name" value="YkuD"/>
    <property type="match status" value="1"/>
</dbReference>
<dbReference type="InterPro" id="IPR005490">
    <property type="entry name" value="LD_TPept_cat_dom"/>
</dbReference>
<evidence type="ECO:0000259" key="1">
    <source>
        <dbReference type="Pfam" id="PF03734"/>
    </source>
</evidence>
<dbReference type="GO" id="GO:0016740">
    <property type="term" value="F:transferase activity"/>
    <property type="evidence" value="ECO:0007669"/>
    <property type="project" value="InterPro"/>
</dbReference>
<proteinExistence type="predicted"/>
<dbReference type="PANTHER" id="PTHR38589:SF1">
    <property type="entry name" value="BLR0621 PROTEIN"/>
    <property type="match status" value="1"/>
</dbReference>